<protein>
    <recommendedName>
        <fullName evidence="4">Extracellular membrane protein CFEM domain-containing protein</fullName>
    </recommendedName>
</protein>
<evidence type="ECO:0000256" key="1">
    <source>
        <dbReference type="SAM" id="SignalP"/>
    </source>
</evidence>
<gene>
    <name evidence="2" type="ORF">UVI_02060360</name>
</gene>
<evidence type="ECO:0000313" key="2">
    <source>
        <dbReference type="EMBL" id="GAO19222.1"/>
    </source>
</evidence>
<sequence length="69" mass="7365">MKAPLVILAALAGLAFAAEPEFAQFPECAAENQKKIRDHATKCVIDACGISKALKTKSIGEKACKDFKN</sequence>
<reference evidence="3" key="1">
    <citation type="journal article" date="2016" name="Genome Announc.">
        <title>Genome sequence of Ustilaginoidea virens IPU010, a rice pathogenic fungus causing false smut.</title>
        <authorList>
            <person name="Kumagai T."/>
            <person name="Ishii T."/>
            <person name="Terai G."/>
            <person name="Umemura M."/>
            <person name="Machida M."/>
            <person name="Asai K."/>
        </authorList>
    </citation>
    <scope>NUCLEOTIDE SEQUENCE [LARGE SCALE GENOMIC DNA]</scope>
    <source>
        <strain evidence="3">IPU010</strain>
    </source>
</reference>
<accession>A0A1B5L6J3</accession>
<dbReference type="AlphaFoldDB" id="A0A1B5L6J3"/>
<evidence type="ECO:0000313" key="3">
    <source>
        <dbReference type="Proteomes" id="UP000054053"/>
    </source>
</evidence>
<name>A0A1B5L6J3_USTVR</name>
<keyword evidence="1" id="KW-0732">Signal</keyword>
<dbReference type="EMBL" id="BBTG02000063">
    <property type="protein sequence ID" value="GAO19222.1"/>
    <property type="molecule type" value="Genomic_DNA"/>
</dbReference>
<proteinExistence type="predicted"/>
<organism evidence="2 3">
    <name type="scientific">Ustilaginoidea virens</name>
    <name type="common">Rice false smut fungus</name>
    <name type="synonym">Villosiclava virens</name>
    <dbReference type="NCBI Taxonomy" id="1159556"/>
    <lineage>
        <taxon>Eukaryota</taxon>
        <taxon>Fungi</taxon>
        <taxon>Dikarya</taxon>
        <taxon>Ascomycota</taxon>
        <taxon>Pezizomycotina</taxon>
        <taxon>Sordariomycetes</taxon>
        <taxon>Hypocreomycetidae</taxon>
        <taxon>Hypocreales</taxon>
        <taxon>Clavicipitaceae</taxon>
        <taxon>Ustilaginoidea</taxon>
    </lineage>
</organism>
<feature type="chain" id="PRO_5008577717" description="Extracellular membrane protein CFEM domain-containing protein" evidence="1">
    <location>
        <begin position="18"/>
        <end position="69"/>
    </location>
</feature>
<evidence type="ECO:0008006" key="4">
    <source>
        <dbReference type="Google" id="ProtNLM"/>
    </source>
</evidence>
<feature type="signal peptide" evidence="1">
    <location>
        <begin position="1"/>
        <end position="17"/>
    </location>
</feature>
<dbReference type="Proteomes" id="UP000054053">
    <property type="component" value="Unassembled WGS sequence"/>
</dbReference>
<comment type="caution">
    <text evidence="2">The sequence shown here is derived from an EMBL/GenBank/DDBJ whole genome shotgun (WGS) entry which is preliminary data.</text>
</comment>